<dbReference type="PANTHER" id="PTHR31016:SF20">
    <property type="entry name" value="HEAT-INDUCIBLE TRANSCRIPTION REPRESSOR-RELATED"/>
    <property type="match status" value="1"/>
</dbReference>
<feature type="non-terminal residue" evidence="1">
    <location>
        <position position="1"/>
    </location>
</feature>
<evidence type="ECO:0000313" key="2">
    <source>
        <dbReference type="Proteomes" id="UP001370490"/>
    </source>
</evidence>
<protein>
    <submittedName>
        <fullName evidence="1">Uncharacterized protein</fullName>
    </submittedName>
</protein>
<dbReference type="Proteomes" id="UP001370490">
    <property type="component" value="Unassembled WGS sequence"/>
</dbReference>
<reference evidence="1 2" key="1">
    <citation type="submission" date="2023-12" db="EMBL/GenBank/DDBJ databases">
        <title>A high-quality genome assembly for Dillenia turbinata (Dilleniales).</title>
        <authorList>
            <person name="Chanderbali A."/>
        </authorList>
    </citation>
    <scope>NUCLEOTIDE SEQUENCE [LARGE SCALE GENOMIC DNA]</scope>
    <source>
        <strain evidence="1">LSX21</strain>
        <tissue evidence="1">Leaf</tissue>
    </source>
</reference>
<keyword evidence="2" id="KW-1185">Reference proteome</keyword>
<proteinExistence type="predicted"/>
<comment type="caution">
    <text evidence="1">The sequence shown here is derived from an EMBL/GenBank/DDBJ whole genome shotgun (WGS) entry which is preliminary data.</text>
</comment>
<name>A0AAN8VGI0_9MAGN</name>
<evidence type="ECO:0000313" key="1">
    <source>
        <dbReference type="EMBL" id="KAK6927193.1"/>
    </source>
</evidence>
<gene>
    <name evidence="1" type="ORF">RJ641_008912</name>
</gene>
<accession>A0AAN8VGI0</accession>
<organism evidence="1 2">
    <name type="scientific">Dillenia turbinata</name>
    <dbReference type="NCBI Taxonomy" id="194707"/>
    <lineage>
        <taxon>Eukaryota</taxon>
        <taxon>Viridiplantae</taxon>
        <taxon>Streptophyta</taxon>
        <taxon>Embryophyta</taxon>
        <taxon>Tracheophyta</taxon>
        <taxon>Spermatophyta</taxon>
        <taxon>Magnoliopsida</taxon>
        <taxon>eudicotyledons</taxon>
        <taxon>Gunneridae</taxon>
        <taxon>Pentapetalae</taxon>
        <taxon>Dilleniales</taxon>
        <taxon>Dilleniaceae</taxon>
        <taxon>Dillenia</taxon>
    </lineage>
</organism>
<dbReference type="AlphaFoldDB" id="A0AAN8VGI0"/>
<dbReference type="PANTHER" id="PTHR31016">
    <property type="entry name" value="OS04G0228100 PROTEIN"/>
    <property type="match status" value="1"/>
</dbReference>
<dbReference type="EMBL" id="JBAMMX010000015">
    <property type="protein sequence ID" value="KAK6927193.1"/>
    <property type="molecule type" value="Genomic_DNA"/>
</dbReference>
<sequence length="124" mass="13911">TSILQQHDPLHLHEYHKRMGNPTVQKGLDAIASSLNYISGKISNALEIQLQLETLLAEKAGIARENSVHARENRFLWEVVEYHQHTMQDVVYLDEGIEEVTEVSRVMAKPEPIATTAPFHGAAS</sequence>